<accession>A0A5P1E6Y9</accession>
<dbReference type="PANTHER" id="PTHR46328:SF27">
    <property type="entry name" value="OS12G0287500 PROTEIN"/>
    <property type="match status" value="1"/>
</dbReference>
<proteinExistence type="predicted"/>
<dbReference type="EMBL" id="CM007389">
    <property type="protein sequence ID" value="ONK58320.1"/>
    <property type="molecule type" value="Genomic_DNA"/>
</dbReference>
<name>A0A5P1E6Y9_ASPOF</name>
<gene>
    <name evidence="1" type="ORF">A4U43_C09F10990</name>
</gene>
<keyword evidence="2" id="KW-1185">Reference proteome</keyword>
<dbReference type="PANTHER" id="PTHR46328">
    <property type="entry name" value="FAR-RED IMPAIRED RESPONSIVE (FAR1) FAMILY PROTEIN-RELATED"/>
    <property type="match status" value="1"/>
</dbReference>
<sequence length="139" mass="16462">MSFDEEGFFMFDVCIMEEPVKENNDSLERSKEDLKPKFFMEFDYEIDAYDFYNEYARSEGFSIRRAAYAADFYNEYARSEGFSIRRAAYAADKQGVLTSRTKALALEELLMLQINKVYSLQEHLYVVRKVCGRRIRETI</sequence>
<organism evidence="1 2">
    <name type="scientific">Asparagus officinalis</name>
    <name type="common">Garden asparagus</name>
    <dbReference type="NCBI Taxonomy" id="4686"/>
    <lineage>
        <taxon>Eukaryota</taxon>
        <taxon>Viridiplantae</taxon>
        <taxon>Streptophyta</taxon>
        <taxon>Embryophyta</taxon>
        <taxon>Tracheophyta</taxon>
        <taxon>Spermatophyta</taxon>
        <taxon>Magnoliopsida</taxon>
        <taxon>Liliopsida</taxon>
        <taxon>Asparagales</taxon>
        <taxon>Asparagaceae</taxon>
        <taxon>Asparagoideae</taxon>
        <taxon>Asparagus</taxon>
    </lineage>
</organism>
<evidence type="ECO:0000313" key="1">
    <source>
        <dbReference type="EMBL" id="ONK58320.1"/>
    </source>
</evidence>
<dbReference type="Proteomes" id="UP000243459">
    <property type="component" value="Chromosome 9"/>
</dbReference>
<dbReference type="Gramene" id="ONK58320">
    <property type="protein sequence ID" value="ONK58320"/>
    <property type="gene ID" value="A4U43_C09F10990"/>
</dbReference>
<dbReference type="AlphaFoldDB" id="A0A5P1E6Y9"/>
<reference evidence="2" key="1">
    <citation type="journal article" date="2017" name="Nat. Commun.">
        <title>The asparagus genome sheds light on the origin and evolution of a young Y chromosome.</title>
        <authorList>
            <person name="Harkess A."/>
            <person name="Zhou J."/>
            <person name="Xu C."/>
            <person name="Bowers J.E."/>
            <person name="Van der Hulst R."/>
            <person name="Ayyampalayam S."/>
            <person name="Mercati F."/>
            <person name="Riccardi P."/>
            <person name="McKain M.R."/>
            <person name="Kakrana A."/>
            <person name="Tang H."/>
            <person name="Ray J."/>
            <person name="Groenendijk J."/>
            <person name="Arikit S."/>
            <person name="Mathioni S.M."/>
            <person name="Nakano M."/>
            <person name="Shan H."/>
            <person name="Telgmann-Rauber A."/>
            <person name="Kanno A."/>
            <person name="Yue Z."/>
            <person name="Chen H."/>
            <person name="Li W."/>
            <person name="Chen Y."/>
            <person name="Xu X."/>
            <person name="Zhang Y."/>
            <person name="Luo S."/>
            <person name="Chen H."/>
            <person name="Gao J."/>
            <person name="Mao Z."/>
            <person name="Pires J.C."/>
            <person name="Luo M."/>
            <person name="Kudrna D."/>
            <person name="Wing R.A."/>
            <person name="Meyers B.C."/>
            <person name="Yi K."/>
            <person name="Kong H."/>
            <person name="Lavrijsen P."/>
            <person name="Sunseri F."/>
            <person name="Falavigna A."/>
            <person name="Ye Y."/>
            <person name="Leebens-Mack J.H."/>
            <person name="Chen G."/>
        </authorList>
    </citation>
    <scope>NUCLEOTIDE SEQUENCE [LARGE SCALE GENOMIC DNA]</scope>
    <source>
        <strain evidence="2">cv. DH0086</strain>
    </source>
</reference>
<protein>
    <recommendedName>
        <fullName evidence="3">Protein FAR1-RELATED SEQUENCE</fullName>
    </recommendedName>
</protein>
<evidence type="ECO:0008006" key="3">
    <source>
        <dbReference type="Google" id="ProtNLM"/>
    </source>
</evidence>
<evidence type="ECO:0000313" key="2">
    <source>
        <dbReference type="Proteomes" id="UP000243459"/>
    </source>
</evidence>